<evidence type="ECO:0000259" key="1">
    <source>
        <dbReference type="Pfam" id="PF07022"/>
    </source>
</evidence>
<dbReference type="InterPro" id="IPR010744">
    <property type="entry name" value="Phage_CI_N"/>
</dbReference>
<organism evidence="2 3">
    <name type="scientific">Pseudomonas coleopterorum</name>
    <dbReference type="NCBI Taxonomy" id="1605838"/>
    <lineage>
        <taxon>Bacteria</taxon>
        <taxon>Pseudomonadati</taxon>
        <taxon>Pseudomonadota</taxon>
        <taxon>Gammaproteobacteria</taxon>
        <taxon>Pseudomonadales</taxon>
        <taxon>Pseudomonadaceae</taxon>
        <taxon>Pseudomonas</taxon>
    </lineage>
</organism>
<dbReference type="InterPro" id="IPR010982">
    <property type="entry name" value="Lambda_DNA-bd_dom_sf"/>
</dbReference>
<evidence type="ECO:0000313" key="2">
    <source>
        <dbReference type="EMBL" id="WNC08099.1"/>
    </source>
</evidence>
<protein>
    <submittedName>
        <fullName evidence="2">Helix-turn-helix domain-containing protein</fullName>
    </submittedName>
</protein>
<dbReference type="GO" id="GO:0045892">
    <property type="term" value="P:negative regulation of DNA-templated transcription"/>
    <property type="evidence" value="ECO:0007669"/>
    <property type="project" value="InterPro"/>
</dbReference>
<evidence type="ECO:0000313" key="3">
    <source>
        <dbReference type="Proteomes" id="UP001258207"/>
    </source>
</evidence>
<dbReference type="Gene3D" id="1.10.260.40">
    <property type="entry name" value="lambda repressor-like DNA-binding domains"/>
    <property type="match status" value="1"/>
</dbReference>
<dbReference type="AlphaFoldDB" id="A0AAJ6MRV4"/>
<proteinExistence type="predicted"/>
<dbReference type="GO" id="GO:0003677">
    <property type="term" value="F:DNA binding"/>
    <property type="evidence" value="ECO:0007669"/>
    <property type="project" value="InterPro"/>
</dbReference>
<dbReference type="RefSeq" id="WP_244156833.1">
    <property type="nucleotide sequence ID" value="NZ_CP134081.1"/>
</dbReference>
<gene>
    <name evidence="2" type="ORF">RI108_12295</name>
</gene>
<dbReference type="Proteomes" id="UP001258207">
    <property type="component" value="Chromosome"/>
</dbReference>
<feature type="domain" description="Bacteriophage CI repressor N-terminal" evidence="1">
    <location>
        <begin position="9"/>
        <end position="71"/>
    </location>
</feature>
<dbReference type="EMBL" id="CP134081">
    <property type="protein sequence ID" value="WNC08099.1"/>
    <property type="molecule type" value="Genomic_DNA"/>
</dbReference>
<name>A0AAJ6MRV4_9PSED</name>
<accession>A0AAJ6MRV4</accession>
<sequence length="126" mass="13923">MCTSEATQVLDRLKHLMAAPNDAALAKALSISPQTLGSWRARASIPYALCMDLARTDGISLDWLLLGRGAMLCEPQTVLEDDALIAILTTLQGLDAQDQQHVHKVALDRKLLRQLQREVARLRNHS</sequence>
<dbReference type="Pfam" id="PF07022">
    <property type="entry name" value="Phage_CI_repr"/>
    <property type="match status" value="1"/>
</dbReference>
<reference evidence="2" key="1">
    <citation type="submission" date="2023-09" db="EMBL/GenBank/DDBJ databases">
        <title>First report of Pseudomonas coleopterorum DJ13 causing leaf spot on Rhododendron pulchrum Sweet in China.</title>
        <authorList>
            <person name="Zhang Y."/>
        </authorList>
    </citation>
    <scope>NUCLEOTIDE SEQUENCE</scope>
    <source>
        <strain evidence="2">DJ13</strain>
    </source>
</reference>